<keyword evidence="3" id="KW-1185">Reference proteome</keyword>
<evidence type="ECO:0000313" key="3">
    <source>
        <dbReference type="Proteomes" id="UP000753802"/>
    </source>
</evidence>
<dbReference type="RefSeq" id="WP_161820302.1">
    <property type="nucleotide sequence ID" value="NZ_JAACJS010000015.1"/>
</dbReference>
<gene>
    <name evidence="2" type="ORF">GWC95_19120</name>
</gene>
<reference evidence="2 3" key="1">
    <citation type="submission" date="2020-01" db="EMBL/GenBank/DDBJ databases">
        <title>Genome analysis.</title>
        <authorList>
            <person name="Wu S."/>
            <person name="Wang G."/>
        </authorList>
    </citation>
    <scope>NUCLEOTIDE SEQUENCE [LARGE SCALE GENOMIC DNA]</scope>
    <source>
        <strain evidence="2 3">SYL130</strain>
    </source>
</reference>
<evidence type="ECO:0000256" key="1">
    <source>
        <dbReference type="SAM" id="MobiDB-lite"/>
    </source>
</evidence>
<evidence type="ECO:0000313" key="2">
    <source>
        <dbReference type="EMBL" id="NCI52044.1"/>
    </source>
</evidence>
<comment type="caution">
    <text evidence="2">The sequence shown here is derived from an EMBL/GenBank/DDBJ whole genome shotgun (WGS) entry which is preliminary data.</text>
</comment>
<accession>A0ABW9ZYA5</accession>
<organism evidence="2 3">
    <name type="scientific">Sediminibacterium roseum</name>
    <dbReference type="NCBI Taxonomy" id="1978412"/>
    <lineage>
        <taxon>Bacteria</taxon>
        <taxon>Pseudomonadati</taxon>
        <taxon>Bacteroidota</taxon>
        <taxon>Chitinophagia</taxon>
        <taxon>Chitinophagales</taxon>
        <taxon>Chitinophagaceae</taxon>
        <taxon>Sediminibacterium</taxon>
    </lineage>
</organism>
<dbReference type="EMBL" id="JAACJS010000015">
    <property type="protein sequence ID" value="NCI52044.1"/>
    <property type="molecule type" value="Genomic_DNA"/>
</dbReference>
<sequence length="50" mass="5503">MRNVIADQFQATTGGPRNAWEERKTKEYKLPGANAEGLSLAYTTETSGRS</sequence>
<protein>
    <submittedName>
        <fullName evidence="2">Uncharacterized protein</fullName>
    </submittedName>
</protein>
<name>A0ABW9ZYA5_9BACT</name>
<proteinExistence type="predicted"/>
<dbReference type="Proteomes" id="UP000753802">
    <property type="component" value="Unassembled WGS sequence"/>
</dbReference>
<feature type="region of interest" description="Disordered" evidence="1">
    <location>
        <begin position="1"/>
        <end position="23"/>
    </location>
</feature>